<dbReference type="InterPro" id="IPR029032">
    <property type="entry name" value="AhpD-like"/>
</dbReference>
<dbReference type="OrthoDB" id="9801997at2"/>
<proteinExistence type="predicted"/>
<dbReference type="InterPro" id="IPR003779">
    <property type="entry name" value="CMD-like"/>
</dbReference>
<comment type="caution">
    <text evidence="2">The sequence shown here is derived from an EMBL/GenBank/DDBJ whole genome shotgun (WGS) entry which is preliminary data.</text>
</comment>
<dbReference type="GO" id="GO:0051920">
    <property type="term" value="F:peroxiredoxin activity"/>
    <property type="evidence" value="ECO:0007669"/>
    <property type="project" value="InterPro"/>
</dbReference>
<dbReference type="Gene3D" id="1.20.1290.10">
    <property type="entry name" value="AhpD-like"/>
    <property type="match status" value="1"/>
</dbReference>
<dbReference type="InterPro" id="IPR004675">
    <property type="entry name" value="AhpD_core"/>
</dbReference>
<dbReference type="Proteomes" id="UP000292627">
    <property type="component" value="Unassembled WGS sequence"/>
</dbReference>
<evidence type="ECO:0000313" key="3">
    <source>
        <dbReference type="Proteomes" id="UP000292627"/>
    </source>
</evidence>
<dbReference type="PANTHER" id="PTHR34846">
    <property type="entry name" value="4-CARBOXYMUCONOLACTONE DECARBOXYLASE FAMILY PROTEIN (AFU_ORTHOLOGUE AFUA_6G11590)"/>
    <property type="match status" value="1"/>
</dbReference>
<gene>
    <name evidence="2" type="ORF">EA660_14015</name>
</gene>
<dbReference type="SUPFAM" id="SSF69118">
    <property type="entry name" value="AhpD-like"/>
    <property type="match status" value="1"/>
</dbReference>
<dbReference type="NCBIfam" id="TIGR00778">
    <property type="entry name" value="ahpD_dom"/>
    <property type="match status" value="1"/>
</dbReference>
<dbReference type="EMBL" id="SHMC01000005">
    <property type="protein sequence ID" value="TAA23738.1"/>
    <property type="molecule type" value="Genomic_DNA"/>
</dbReference>
<name>A0A4Q8L706_9GAMM</name>
<dbReference type="RefSeq" id="WP_130552063.1">
    <property type="nucleotide sequence ID" value="NZ_SHMC01000005.1"/>
</dbReference>
<dbReference type="Pfam" id="PF02627">
    <property type="entry name" value="CMD"/>
    <property type="match status" value="1"/>
</dbReference>
<dbReference type="PANTHER" id="PTHR34846:SF10">
    <property type="entry name" value="CYTOPLASMIC PROTEIN"/>
    <property type="match status" value="1"/>
</dbReference>
<dbReference type="AlphaFoldDB" id="A0A4Q8L706"/>
<accession>A0A4Q8L706</accession>
<sequence>MTTTAFARIDYTRHLPKATQALLALSQQVHGGVLEHTLIELVFLRVSQLNGCAYCLDMHATALRKAGVAPRKLDTVAAWRDSRVFDARERAALAWAEGLTTLPSGEPDEAVYQALRAHFDDEAIATLTMAIATINAWNRLGVGLQPQMP</sequence>
<organism evidence="2 3">
    <name type="scientific">Pseudoxanthomonas winnipegensis</name>
    <dbReference type="NCBI Taxonomy" id="2480810"/>
    <lineage>
        <taxon>Bacteria</taxon>
        <taxon>Pseudomonadati</taxon>
        <taxon>Pseudomonadota</taxon>
        <taxon>Gammaproteobacteria</taxon>
        <taxon>Lysobacterales</taxon>
        <taxon>Lysobacteraceae</taxon>
        <taxon>Pseudoxanthomonas</taxon>
    </lineage>
</organism>
<evidence type="ECO:0000259" key="1">
    <source>
        <dbReference type="Pfam" id="PF02627"/>
    </source>
</evidence>
<reference evidence="2 3" key="1">
    <citation type="submission" date="2019-02" db="EMBL/GenBank/DDBJ databases">
        <title>WGS of Pseudoxanthomonas species novum from clinical isolates.</title>
        <authorList>
            <person name="Bernier A.-M."/>
            <person name="Bernard K."/>
            <person name="Vachon A."/>
        </authorList>
    </citation>
    <scope>NUCLEOTIDE SEQUENCE [LARGE SCALE GENOMIC DNA]</scope>
    <source>
        <strain evidence="2 3">NML171200</strain>
    </source>
</reference>
<evidence type="ECO:0000313" key="2">
    <source>
        <dbReference type="EMBL" id="TAA23738.1"/>
    </source>
</evidence>
<feature type="domain" description="Carboxymuconolactone decarboxylase-like" evidence="1">
    <location>
        <begin position="16"/>
        <end position="97"/>
    </location>
</feature>
<protein>
    <submittedName>
        <fullName evidence="2">Carboxymuconolactone decarboxylase family protein</fullName>
    </submittedName>
</protein>